<evidence type="ECO:0008006" key="3">
    <source>
        <dbReference type="Google" id="ProtNLM"/>
    </source>
</evidence>
<dbReference type="PANTHER" id="PTHR46060:SF3">
    <property type="entry name" value="PROTEIN GVQW3"/>
    <property type="match status" value="1"/>
</dbReference>
<proteinExistence type="predicted"/>
<dbReference type="EMBL" id="JOJR01000010">
    <property type="protein sequence ID" value="RCN51839.1"/>
    <property type="molecule type" value="Genomic_DNA"/>
</dbReference>
<evidence type="ECO:0000313" key="2">
    <source>
        <dbReference type="Proteomes" id="UP000252519"/>
    </source>
</evidence>
<accession>A0A368H898</accession>
<dbReference type="Gene3D" id="3.30.420.10">
    <property type="entry name" value="Ribonuclease H-like superfamily/Ribonuclease H"/>
    <property type="match status" value="1"/>
</dbReference>
<dbReference type="PANTHER" id="PTHR46060">
    <property type="entry name" value="MARINER MOS1 TRANSPOSASE-LIKE PROTEIN"/>
    <property type="match status" value="1"/>
</dbReference>
<dbReference type="STRING" id="29170.A0A368H898"/>
<dbReference type="InterPro" id="IPR052709">
    <property type="entry name" value="Transposase-MT_Hybrid"/>
</dbReference>
<reference evidence="1 2" key="1">
    <citation type="submission" date="2014-10" db="EMBL/GenBank/DDBJ databases">
        <title>Draft genome of the hookworm Ancylostoma caninum.</title>
        <authorList>
            <person name="Mitreva M."/>
        </authorList>
    </citation>
    <scope>NUCLEOTIDE SEQUENCE [LARGE SCALE GENOMIC DNA]</scope>
    <source>
        <strain evidence="1 2">Baltimore</strain>
    </source>
</reference>
<gene>
    <name evidence="1" type="ORF">ANCCAN_01927</name>
</gene>
<dbReference type="AlphaFoldDB" id="A0A368H898"/>
<comment type="caution">
    <text evidence="1">The sequence shown here is derived from an EMBL/GenBank/DDBJ whole genome shotgun (WGS) entry which is preliminary data.</text>
</comment>
<keyword evidence="2" id="KW-1185">Reference proteome</keyword>
<name>A0A368H898_ANCCA</name>
<sequence length="98" mass="11329">MVNRKGSNLFRDNARHRVSRVSRKTLPKLNDLCYRILPHPAYSSDLSPTDSPFLKPFDNFIKGKMFKNQIDAENASNELTALKCSDSYHKDVRGFLKR</sequence>
<dbReference type="Proteomes" id="UP000252519">
    <property type="component" value="Unassembled WGS sequence"/>
</dbReference>
<dbReference type="GO" id="GO:0003676">
    <property type="term" value="F:nucleic acid binding"/>
    <property type="evidence" value="ECO:0007669"/>
    <property type="project" value="InterPro"/>
</dbReference>
<dbReference type="InterPro" id="IPR036397">
    <property type="entry name" value="RNaseH_sf"/>
</dbReference>
<protein>
    <recommendedName>
        <fullName evidence="3">Tc1-like transposase DDE domain-containing protein</fullName>
    </recommendedName>
</protein>
<dbReference type="OrthoDB" id="5847583at2759"/>
<evidence type="ECO:0000313" key="1">
    <source>
        <dbReference type="EMBL" id="RCN51839.1"/>
    </source>
</evidence>
<organism evidence="1 2">
    <name type="scientific">Ancylostoma caninum</name>
    <name type="common">Dog hookworm</name>
    <dbReference type="NCBI Taxonomy" id="29170"/>
    <lineage>
        <taxon>Eukaryota</taxon>
        <taxon>Metazoa</taxon>
        <taxon>Ecdysozoa</taxon>
        <taxon>Nematoda</taxon>
        <taxon>Chromadorea</taxon>
        <taxon>Rhabditida</taxon>
        <taxon>Rhabditina</taxon>
        <taxon>Rhabditomorpha</taxon>
        <taxon>Strongyloidea</taxon>
        <taxon>Ancylostomatidae</taxon>
        <taxon>Ancylostomatinae</taxon>
        <taxon>Ancylostoma</taxon>
    </lineage>
</organism>